<evidence type="ECO:0000313" key="2">
    <source>
        <dbReference type="EMBL" id="NKF24453.1"/>
    </source>
</evidence>
<feature type="compositionally biased region" description="Basic and acidic residues" evidence="1">
    <location>
        <begin position="58"/>
        <end position="72"/>
    </location>
</feature>
<proteinExistence type="predicted"/>
<feature type="region of interest" description="Disordered" evidence="1">
    <location>
        <begin position="52"/>
        <end position="72"/>
    </location>
</feature>
<dbReference type="RefSeq" id="WP_168149757.1">
    <property type="nucleotide sequence ID" value="NZ_JAAVXB010000015.1"/>
</dbReference>
<organism evidence="2 3">
    <name type="scientific">Solimonas marina</name>
    <dbReference type="NCBI Taxonomy" id="2714601"/>
    <lineage>
        <taxon>Bacteria</taxon>
        <taxon>Pseudomonadati</taxon>
        <taxon>Pseudomonadota</taxon>
        <taxon>Gammaproteobacteria</taxon>
        <taxon>Nevskiales</taxon>
        <taxon>Nevskiaceae</taxon>
        <taxon>Solimonas</taxon>
    </lineage>
</organism>
<dbReference type="Proteomes" id="UP000653472">
    <property type="component" value="Unassembled WGS sequence"/>
</dbReference>
<dbReference type="InterPro" id="IPR021333">
    <property type="entry name" value="DUF2946"/>
</dbReference>
<dbReference type="EMBL" id="JAAVXB010000015">
    <property type="protein sequence ID" value="NKF24453.1"/>
    <property type="molecule type" value="Genomic_DNA"/>
</dbReference>
<evidence type="ECO:0008006" key="4">
    <source>
        <dbReference type="Google" id="ProtNLM"/>
    </source>
</evidence>
<keyword evidence="3" id="KW-1185">Reference proteome</keyword>
<dbReference type="AlphaFoldDB" id="A0A969WEB5"/>
<dbReference type="Pfam" id="PF11162">
    <property type="entry name" value="DUF2946"/>
    <property type="match status" value="1"/>
</dbReference>
<accession>A0A969WEB5</accession>
<sequence length="128" mass="13065">MKRGGRVWQRMLLLALSAALLHALIPPNFMPVVSHGQLEMAFCPGMASDAMPSMQDPGLDHGHGSGPDASDHHVPCPFAAAAAAALPAGLINAAPAPRQMPYAVASATITAARGGASLTRNRGPPTLA</sequence>
<gene>
    <name evidence="2" type="ORF">G7Y82_19250</name>
</gene>
<name>A0A969WEB5_9GAMM</name>
<reference evidence="2" key="1">
    <citation type="submission" date="2020-03" db="EMBL/GenBank/DDBJ databases">
        <title>Solimonas marina sp. nov., isolated from deep seawater of the Pacific Ocean.</title>
        <authorList>
            <person name="Liu X."/>
            <person name="Lai Q."/>
            <person name="Sun F."/>
            <person name="Gai Y."/>
            <person name="Li G."/>
            <person name="Shao Z."/>
        </authorList>
    </citation>
    <scope>NUCLEOTIDE SEQUENCE</scope>
    <source>
        <strain evidence="2">C16B3</strain>
    </source>
</reference>
<evidence type="ECO:0000313" key="3">
    <source>
        <dbReference type="Proteomes" id="UP000653472"/>
    </source>
</evidence>
<comment type="caution">
    <text evidence="2">The sequence shown here is derived from an EMBL/GenBank/DDBJ whole genome shotgun (WGS) entry which is preliminary data.</text>
</comment>
<evidence type="ECO:0000256" key="1">
    <source>
        <dbReference type="SAM" id="MobiDB-lite"/>
    </source>
</evidence>
<protein>
    <recommendedName>
        <fullName evidence="4">DUF2946 domain-containing protein</fullName>
    </recommendedName>
</protein>